<dbReference type="HOGENOM" id="CLU_2835668_0_0_1"/>
<feature type="compositionally biased region" description="Basic residues" evidence="1">
    <location>
        <begin position="25"/>
        <end position="34"/>
    </location>
</feature>
<evidence type="ECO:0000313" key="2">
    <source>
        <dbReference type="EnsemblPlants" id="ORUFI11G08330.1"/>
    </source>
</evidence>
<evidence type="ECO:0000256" key="1">
    <source>
        <dbReference type="SAM" id="MobiDB-lite"/>
    </source>
</evidence>
<name>A0A0E0R6A4_ORYRU</name>
<accession>A0A0E0R6A4</accession>
<protein>
    <submittedName>
        <fullName evidence="2">Uncharacterized protein</fullName>
    </submittedName>
</protein>
<dbReference type="AlphaFoldDB" id="A0A0E0R6A4"/>
<reference evidence="3" key="1">
    <citation type="submission" date="2013-06" db="EMBL/GenBank/DDBJ databases">
        <authorList>
            <person name="Zhao Q."/>
        </authorList>
    </citation>
    <scope>NUCLEOTIDE SEQUENCE</scope>
    <source>
        <strain evidence="3">cv. W1943</strain>
    </source>
</reference>
<evidence type="ECO:0000313" key="3">
    <source>
        <dbReference type="Proteomes" id="UP000008022"/>
    </source>
</evidence>
<feature type="region of interest" description="Disordered" evidence="1">
    <location>
        <begin position="1"/>
        <end position="66"/>
    </location>
</feature>
<organism evidence="2 3">
    <name type="scientific">Oryza rufipogon</name>
    <name type="common">Brownbeard rice</name>
    <name type="synonym">Asian wild rice</name>
    <dbReference type="NCBI Taxonomy" id="4529"/>
    <lineage>
        <taxon>Eukaryota</taxon>
        <taxon>Viridiplantae</taxon>
        <taxon>Streptophyta</taxon>
        <taxon>Embryophyta</taxon>
        <taxon>Tracheophyta</taxon>
        <taxon>Spermatophyta</taxon>
        <taxon>Magnoliopsida</taxon>
        <taxon>Liliopsida</taxon>
        <taxon>Poales</taxon>
        <taxon>Poaceae</taxon>
        <taxon>BOP clade</taxon>
        <taxon>Oryzoideae</taxon>
        <taxon>Oryzeae</taxon>
        <taxon>Oryzinae</taxon>
        <taxon>Oryza</taxon>
    </lineage>
</organism>
<dbReference type="EnsemblPlants" id="ORUFI11G08330.1">
    <property type="protein sequence ID" value="ORUFI11G08330.1"/>
    <property type="gene ID" value="ORUFI11G08330"/>
</dbReference>
<dbReference type="Gramene" id="ORUFI11G08330.1">
    <property type="protein sequence ID" value="ORUFI11G08330.1"/>
    <property type="gene ID" value="ORUFI11G08330"/>
</dbReference>
<reference evidence="2" key="2">
    <citation type="submission" date="2015-06" db="UniProtKB">
        <authorList>
            <consortium name="EnsemblPlants"/>
        </authorList>
    </citation>
    <scope>IDENTIFICATION</scope>
</reference>
<sequence>MNGMTPKAQRIEVVGNAGDADWGHGRRRPRRRSSGSRPQEGGKLPLPPVYGVSYSSPPPPPSKPYN</sequence>
<dbReference type="Proteomes" id="UP000008022">
    <property type="component" value="Unassembled WGS sequence"/>
</dbReference>
<keyword evidence="3" id="KW-1185">Reference proteome</keyword>
<proteinExistence type="predicted"/>
<feature type="compositionally biased region" description="Pro residues" evidence="1">
    <location>
        <begin position="56"/>
        <end position="66"/>
    </location>
</feature>